<dbReference type="GO" id="GO:0007265">
    <property type="term" value="P:Ras protein signal transduction"/>
    <property type="evidence" value="ECO:0007669"/>
    <property type="project" value="TreeGrafter"/>
</dbReference>
<comment type="caution">
    <text evidence="3">The sequence shown here is derived from an EMBL/GenBank/DDBJ whole genome shotgun (WGS) entry which is preliminary data.</text>
</comment>
<feature type="compositionally biased region" description="Polar residues" evidence="1">
    <location>
        <begin position="147"/>
        <end position="156"/>
    </location>
</feature>
<feature type="region of interest" description="Disordered" evidence="1">
    <location>
        <begin position="142"/>
        <end position="187"/>
    </location>
</feature>
<dbReference type="GO" id="GO:0005524">
    <property type="term" value="F:ATP binding"/>
    <property type="evidence" value="ECO:0007669"/>
    <property type="project" value="InterPro"/>
</dbReference>
<dbReference type="EMBL" id="RBNI01017597">
    <property type="protein sequence ID" value="RUP01186.1"/>
    <property type="molecule type" value="Genomic_DNA"/>
</dbReference>
<protein>
    <submittedName>
        <fullName evidence="3">Kinase-like domain-containing protein</fullName>
    </submittedName>
</protein>
<dbReference type="InterPro" id="IPR001245">
    <property type="entry name" value="Ser-Thr/Tyr_kinase_cat_dom"/>
</dbReference>
<dbReference type="Gene3D" id="1.10.510.10">
    <property type="entry name" value="Transferase(Phosphotransferase) domain 1"/>
    <property type="match status" value="1"/>
</dbReference>
<dbReference type="PROSITE" id="PS50011">
    <property type="entry name" value="PROTEIN_KINASE_DOM"/>
    <property type="match status" value="1"/>
</dbReference>
<evidence type="ECO:0000259" key="2">
    <source>
        <dbReference type="PROSITE" id="PS50011"/>
    </source>
</evidence>
<keyword evidence="3" id="KW-0808">Transferase</keyword>
<name>A0A433AEQ3_9FUNG</name>
<feature type="compositionally biased region" description="Low complexity" evidence="1">
    <location>
        <begin position="157"/>
        <end position="173"/>
    </location>
</feature>
<dbReference type="SUPFAM" id="SSF56112">
    <property type="entry name" value="Protein kinase-like (PK-like)"/>
    <property type="match status" value="1"/>
</dbReference>
<dbReference type="PANTHER" id="PTHR23257:SF954">
    <property type="entry name" value="PROTEIN KINASE DOMAIN-CONTAINING PROTEIN"/>
    <property type="match status" value="1"/>
</dbReference>
<dbReference type="SMR" id="A0A433AEQ3"/>
<gene>
    <name evidence="3" type="ORF">BC936DRAFT_140683</name>
</gene>
<evidence type="ECO:0000313" key="4">
    <source>
        <dbReference type="Proteomes" id="UP000268093"/>
    </source>
</evidence>
<dbReference type="PROSITE" id="PS00108">
    <property type="entry name" value="PROTEIN_KINASE_ST"/>
    <property type="match status" value="1"/>
</dbReference>
<dbReference type="Proteomes" id="UP000268093">
    <property type="component" value="Unassembled WGS sequence"/>
</dbReference>
<dbReference type="Pfam" id="PF07714">
    <property type="entry name" value="PK_Tyr_Ser-Thr"/>
    <property type="match status" value="1"/>
</dbReference>
<keyword evidence="3" id="KW-0418">Kinase</keyword>
<dbReference type="AlphaFoldDB" id="A0A433AEQ3"/>
<evidence type="ECO:0000256" key="1">
    <source>
        <dbReference type="SAM" id="MobiDB-lite"/>
    </source>
</evidence>
<dbReference type="InterPro" id="IPR050167">
    <property type="entry name" value="Ser_Thr_protein_kinase"/>
</dbReference>
<dbReference type="SMART" id="SM00220">
    <property type="entry name" value="S_TKc"/>
    <property type="match status" value="1"/>
</dbReference>
<organism evidence="3 4">
    <name type="scientific">Jimgerdemannia flammicorona</name>
    <dbReference type="NCBI Taxonomy" id="994334"/>
    <lineage>
        <taxon>Eukaryota</taxon>
        <taxon>Fungi</taxon>
        <taxon>Fungi incertae sedis</taxon>
        <taxon>Mucoromycota</taxon>
        <taxon>Mucoromycotina</taxon>
        <taxon>Endogonomycetes</taxon>
        <taxon>Endogonales</taxon>
        <taxon>Endogonaceae</taxon>
        <taxon>Jimgerdemannia</taxon>
    </lineage>
</organism>
<dbReference type="InterPro" id="IPR011009">
    <property type="entry name" value="Kinase-like_dom_sf"/>
</dbReference>
<dbReference type="PRINTS" id="PR00109">
    <property type="entry name" value="TYRKINASE"/>
</dbReference>
<dbReference type="GO" id="GO:0004672">
    <property type="term" value="F:protein kinase activity"/>
    <property type="evidence" value="ECO:0007669"/>
    <property type="project" value="InterPro"/>
</dbReference>
<dbReference type="InterPro" id="IPR008271">
    <property type="entry name" value="Ser/Thr_kinase_AS"/>
</dbReference>
<accession>A0A433AEQ3</accession>
<dbReference type="InterPro" id="IPR000719">
    <property type="entry name" value="Prot_kinase_dom"/>
</dbReference>
<proteinExistence type="predicted"/>
<feature type="domain" description="Protein kinase" evidence="2">
    <location>
        <begin position="210"/>
        <end position="492"/>
    </location>
</feature>
<reference evidence="3 4" key="1">
    <citation type="journal article" date="2018" name="New Phytol.">
        <title>Phylogenomics of Endogonaceae and evolution of mycorrhizas within Mucoromycota.</title>
        <authorList>
            <person name="Chang Y."/>
            <person name="Desiro A."/>
            <person name="Na H."/>
            <person name="Sandor L."/>
            <person name="Lipzen A."/>
            <person name="Clum A."/>
            <person name="Barry K."/>
            <person name="Grigoriev I.V."/>
            <person name="Martin F.M."/>
            <person name="Stajich J.E."/>
            <person name="Smith M.E."/>
            <person name="Bonito G."/>
            <person name="Spatafora J.W."/>
        </authorList>
    </citation>
    <scope>NUCLEOTIDE SEQUENCE [LARGE SCALE GENOMIC DNA]</scope>
    <source>
        <strain evidence="3 4">GMNB39</strain>
    </source>
</reference>
<sequence length="538" mass="60886">MRRCGQSGARSVRVRISRWRGPIAGFTYCKFVCHSQCSQFVLEKCGLSSELESYGSVLSMFTDSDTKMAFKVPPPPSSAYRKEHRRIPSASSSFQLFSLRHSMSDPVPSTTTKGKRRTSVIDFRFLDRSRAYFEPAPPVHDIRAPSIHTSPAPTIASSESFSTPSNKSSSKTSIVDDSRLAPPDTARMARRSSVACLPFRYPTKDAFPSLQNSSAIFNPSFNPSFPTGPADMFPSAYPSRRRFKWLTVNYYVYTGNCAIKLLKLKDPTEEQLETWRNEVEMMRNTRHERILLFMGVCAVPPNLALVTALCEKGSLYKHIHVLETQFTLQLVVNIATQIAEGLEYLHARGLLHNDLKSHNILLNHQFDVKIGDFGLSSLKRDNRLMNVQGSVHWLAPEIVRMKEGENPYTEKSDVWSYGMILYELLTSQLPYEGLMSEQILWQIGNGQHPSFDQLRTDTPAEMRRLISSCWEQDPTQRRSFHEILTVMSATRIRVGLSMRRTRSLQGLRDMWSFSFPGPGAGSGAGTDIMGGRGHTRYW</sequence>
<keyword evidence="4" id="KW-1185">Reference proteome</keyword>
<dbReference type="OrthoDB" id="10261027at2759"/>
<dbReference type="Gene3D" id="3.30.200.20">
    <property type="entry name" value="Phosphorylase Kinase, domain 1"/>
    <property type="match status" value="1"/>
</dbReference>
<dbReference type="GO" id="GO:0005737">
    <property type="term" value="C:cytoplasm"/>
    <property type="evidence" value="ECO:0007669"/>
    <property type="project" value="TreeGrafter"/>
</dbReference>
<evidence type="ECO:0000313" key="3">
    <source>
        <dbReference type="EMBL" id="RUP01186.1"/>
    </source>
</evidence>
<dbReference type="PANTHER" id="PTHR23257">
    <property type="entry name" value="SERINE-THREONINE PROTEIN KINASE"/>
    <property type="match status" value="1"/>
</dbReference>